<accession>A0A377UWI1</accession>
<reference evidence="1 2" key="1">
    <citation type="submission" date="2018-06" db="EMBL/GenBank/DDBJ databases">
        <authorList>
            <consortium name="Pathogen Informatics"/>
            <person name="Doyle S."/>
        </authorList>
    </citation>
    <scope>NUCLEOTIDE SEQUENCE [LARGE SCALE GENOMIC DNA]</scope>
    <source>
        <strain evidence="1 2">NCTC13443</strain>
    </source>
</reference>
<organism evidence="1 2">
    <name type="scientific">Klebsiella pneumoniae</name>
    <dbReference type="NCBI Taxonomy" id="573"/>
    <lineage>
        <taxon>Bacteria</taxon>
        <taxon>Pseudomonadati</taxon>
        <taxon>Pseudomonadota</taxon>
        <taxon>Gammaproteobacteria</taxon>
        <taxon>Enterobacterales</taxon>
        <taxon>Enterobacteriaceae</taxon>
        <taxon>Klebsiella/Raoultella group</taxon>
        <taxon>Klebsiella</taxon>
        <taxon>Klebsiella pneumoniae complex</taxon>
    </lineage>
</organism>
<gene>
    <name evidence="1" type="ORF">NCTC13443_01481</name>
</gene>
<dbReference type="AlphaFoldDB" id="A0A377UWI1"/>
<proteinExistence type="predicted"/>
<dbReference type="Proteomes" id="UP000255518">
    <property type="component" value="Unassembled WGS sequence"/>
</dbReference>
<sequence>MDLIEKQHPAVCRLKRPRFIALGTGKRAFDVAKQVGGQQLRITRILRAS</sequence>
<evidence type="ECO:0000313" key="1">
    <source>
        <dbReference type="EMBL" id="STT01173.1"/>
    </source>
</evidence>
<evidence type="ECO:0000313" key="2">
    <source>
        <dbReference type="Proteomes" id="UP000255518"/>
    </source>
</evidence>
<protein>
    <submittedName>
        <fullName evidence="1">Uncharacterized protein</fullName>
    </submittedName>
</protein>
<name>A0A377UWI1_KLEPN</name>
<dbReference type="EMBL" id="UGKT01000001">
    <property type="protein sequence ID" value="STT01173.1"/>
    <property type="molecule type" value="Genomic_DNA"/>
</dbReference>